<protein>
    <submittedName>
        <fullName evidence="3">Uncharacterized protein</fullName>
    </submittedName>
</protein>
<evidence type="ECO:0000256" key="1">
    <source>
        <dbReference type="SAM" id="MobiDB-lite"/>
    </source>
</evidence>
<name>A0ABR8TTQ6_9CELL</name>
<organism evidence="3 4">
    <name type="scientific">Oerskovia merdavium</name>
    <dbReference type="NCBI Taxonomy" id="2762227"/>
    <lineage>
        <taxon>Bacteria</taxon>
        <taxon>Bacillati</taxon>
        <taxon>Actinomycetota</taxon>
        <taxon>Actinomycetes</taxon>
        <taxon>Micrococcales</taxon>
        <taxon>Cellulomonadaceae</taxon>
        <taxon>Oerskovia</taxon>
    </lineage>
</organism>
<dbReference type="Pfam" id="PF19865">
    <property type="entry name" value="DUF6338"/>
    <property type="match status" value="1"/>
</dbReference>
<dbReference type="Proteomes" id="UP000655570">
    <property type="component" value="Unassembled WGS sequence"/>
</dbReference>
<feature type="transmembrane region" description="Helical" evidence="2">
    <location>
        <begin position="83"/>
        <end position="107"/>
    </location>
</feature>
<dbReference type="RefSeq" id="WP_191799949.1">
    <property type="nucleotide sequence ID" value="NZ_JACSQF010000001.1"/>
</dbReference>
<dbReference type="EMBL" id="JACSQF010000001">
    <property type="protein sequence ID" value="MBD7979150.1"/>
    <property type="molecule type" value="Genomic_DNA"/>
</dbReference>
<comment type="caution">
    <text evidence="3">The sequence shown here is derived from an EMBL/GenBank/DDBJ whole genome shotgun (WGS) entry which is preliminary data.</text>
</comment>
<evidence type="ECO:0000256" key="2">
    <source>
        <dbReference type="SAM" id="Phobius"/>
    </source>
</evidence>
<proteinExistence type="predicted"/>
<feature type="region of interest" description="Disordered" evidence="1">
    <location>
        <begin position="217"/>
        <end position="239"/>
    </location>
</feature>
<accession>A0ABR8TTQ6</accession>
<feature type="transmembrane region" description="Helical" evidence="2">
    <location>
        <begin position="6"/>
        <end position="24"/>
    </location>
</feature>
<keyword evidence="2" id="KW-0472">Membrane</keyword>
<gene>
    <name evidence="3" type="ORF">H9641_00240</name>
</gene>
<reference evidence="3 4" key="1">
    <citation type="submission" date="2020-08" db="EMBL/GenBank/DDBJ databases">
        <title>A Genomic Blueprint of the Chicken Gut Microbiome.</title>
        <authorList>
            <person name="Gilroy R."/>
            <person name="Ravi A."/>
            <person name="Getino M."/>
            <person name="Pursley I."/>
            <person name="Horton D.L."/>
            <person name="Alikhan N.-F."/>
            <person name="Baker D."/>
            <person name="Gharbi K."/>
            <person name="Hall N."/>
            <person name="Watson M."/>
            <person name="Adriaenssens E.M."/>
            <person name="Foster-Nyarko E."/>
            <person name="Jarju S."/>
            <person name="Secka A."/>
            <person name="Antonio M."/>
            <person name="Oren A."/>
            <person name="Chaudhuri R."/>
            <person name="La Ragione R.M."/>
            <person name="Hildebrand F."/>
            <person name="Pallen M.J."/>
        </authorList>
    </citation>
    <scope>NUCLEOTIDE SEQUENCE [LARGE SCALE GENOMIC DNA]</scope>
    <source>
        <strain evidence="3 4">Sa2CUA9</strain>
    </source>
</reference>
<keyword evidence="2" id="KW-1133">Transmembrane helix</keyword>
<keyword evidence="4" id="KW-1185">Reference proteome</keyword>
<feature type="transmembrane region" description="Helical" evidence="2">
    <location>
        <begin position="44"/>
        <end position="63"/>
    </location>
</feature>
<sequence length="239" mass="25911">MVADGWTGLLLFLLLAAPGLLFDLRARSWRVTTQESAFEEAGRITLASLGFTAFGALVAWGAWHLPLLRFDYLRFSSDSAYAWANAFRALGVLAISTVAACLLAVVVDGIWKRRRTRDGSVATLSGSTEWYDTFRTDRPAGTMCFAQVDLVDGTSWRGWIERYSADAREGARAIVLSGHLSVTRPGSAPLNLDRAWSRVVIEGSQIATVAVKYLERPNDVPAPGPQGSSIARPAAGPRP</sequence>
<evidence type="ECO:0000313" key="3">
    <source>
        <dbReference type="EMBL" id="MBD7979150.1"/>
    </source>
</evidence>
<keyword evidence="2" id="KW-0812">Transmembrane</keyword>
<dbReference type="InterPro" id="IPR045919">
    <property type="entry name" value="DUF6338"/>
</dbReference>
<evidence type="ECO:0000313" key="4">
    <source>
        <dbReference type="Proteomes" id="UP000655570"/>
    </source>
</evidence>